<reference evidence="2" key="1">
    <citation type="submission" date="2022-09" db="EMBL/GenBank/DDBJ databases">
        <title>Novosphingobium sp. Nov., a polycyclic aromatic hydrocarbon-degrading bacterium isolated form mangrove sediments in HongKong.</title>
        <authorList>
            <person name="Hu Z."/>
        </authorList>
    </citation>
    <scope>NUCLEOTIDE SEQUENCE</scope>
    <source>
        <strain evidence="2">HK4-1</strain>
    </source>
</reference>
<accession>A0ABT2IBD3</accession>
<sequence>DSEGLTLANAADLKVVQTVTDADGDQDTASINLGANVFFIEDDGPDAKVINGTPDTLTLDETRPEGSETDGNSSPAGLASTTANFADNFTDGGNPVDYGT</sequence>
<proteinExistence type="predicted"/>
<dbReference type="RefSeq" id="WP_260048003.1">
    <property type="nucleotide sequence ID" value="NZ_JANZXA010000078.1"/>
</dbReference>
<dbReference type="Proteomes" id="UP001165583">
    <property type="component" value="Unassembled WGS sequence"/>
</dbReference>
<feature type="region of interest" description="Disordered" evidence="1">
    <location>
        <begin position="54"/>
        <end position="100"/>
    </location>
</feature>
<evidence type="ECO:0000313" key="3">
    <source>
        <dbReference type="Proteomes" id="UP001165583"/>
    </source>
</evidence>
<keyword evidence="3" id="KW-1185">Reference proteome</keyword>
<organism evidence="2 3">
    <name type="scientific">Novosphingobium mangrovi</name>
    <name type="common">ex Huang et al. 2023</name>
    <dbReference type="NCBI Taxonomy" id="2976432"/>
    <lineage>
        <taxon>Bacteria</taxon>
        <taxon>Pseudomonadati</taxon>
        <taxon>Pseudomonadota</taxon>
        <taxon>Alphaproteobacteria</taxon>
        <taxon>Sphingomonadales</taxon>
        <taxon>Sphingomonadaceae</taxon>
        <taxon>Novosphingobium</taxon>
    </lineage>
</organism>
<dbReference type="EMBL" id="JANZXA010000078">
    <property type="protein sequence ID" value="MCT2402114.1"/>
    <property type="molecule type" value="Genomic_DNA"/>
</dbReference>
<gene>
    <name evidence="2" type="ORF">NZK81_21545</name>
</gene>
<evidence type="ECO:0008006" key="4">
    <source>
        <dbReference type="Google" id="ProtNLM"/>
    </source>
</evidence>
<protein>
    <recommendedName>
        <fullName evidence="4">RapA2 cadherin-like domain-containing protein</fullName>
    </recommendedName>
</protein>
<evidence type="ECO:0000256" key="1">
    <source>
        <dbReference type="SAM" id="MobiDB-lite"/>
    </source>
</evidence>
<feature type="non-terminal residue" evidence="2">
    <location>
        <position position="1"/>
    </location>
</feature>
<comment type="caution">
    <text evidence="2">The sequence shown here is derived from an EMBL/GenBank/DDBJ whole genome shotgun (WGS) entry which is preliminary data.</text>
</comment>
<evidence type="ECO:0000313" key="2">
    <source>
        <dbReference type="EMBL" id="MCT2402114.1"/>
    </source>
</evidence>
<feature type="compositionally biased region" description="Polar residues" evidence="1">
    <location>
        <begin position="69"/>
        <end position="87"/>
    </location>
</feature>
<feature type="non-terminal residue" evidence="2">
    <location>
        <position position="100"/>
    </location>
</feature>
<name>A0ABT2IBD3_9SPHN</name>